<evidence type="ECO:0000256" key="16">
    <source>
        <dbReference type="ARBA" id="ARBA00049255"/>
    </source>
</evidence>
<evidence type="ECO:0000256" key="11">
    <source>
        <dbReference type="ARBA" id="ARBA00022840"/>
    </source>
</evidence>
<accession>A0A0F9CQ20</accession>
<feature type="domain" description="Aminoacyl-transfer RNA synthetases class-II family profile" evidence="17">
    <location>
        <begin position="119"/>
        <end position="337"/>
    </location>
</feature>
<evidence type="ECO:0000256" key="3">
    <source>
        <dbReference type="ARBA" id="ARBA00010207"/>
    </source>
</evidence>
<comment type="similarity">
    <text evidence="3">Belongs to the class-II aminoacyl-tRNA synthetase family. Phe-tRNA synthetase alpha subunit type 1 subfamily.</text>
</comment>
<evidence type="ECO:0000256" key="7">
    <source>
        <dbReference type="ARBA" id="ARBA00022490"/>
    </source>
</evidence>
<dbReference type="InterPro" id="IPR006195">
    <property type="entry name" value="aa-tRNA-synth_II"/>
</dbReference>
<dbReference type="Pfam" id="PF02912">
    <property type="entry name" value="Phe_tRNA-synt_N"/>
    <property type="match status" value="1"/>
</dbReference>
<dbReference type="InterPro" id="IPR045864">
    <property type="entry name" value="aa-tRNA-synth_II/BPL/LPL"/>
</dbReference>
<reference evidence="18" key="1">
    <citation type="journal article" date="2015" name="Nature">
        <title>Complex archaea that bridge the gap between prokaryotes and eukaryotes.</title>
        <authorList>
            <person name="Spang A."/>
            <person name="Saw J.H."/>
            <person name="Jorgensen S.L."/>
            <person name="Zaremba-Niedzwiedzka K."/>
            <person name="Martijn J."/>
            <person name="Lind A.E."/>
            <person name="van Eijk R."/>
            <person name="Schleper C."/>
            <person name="Guy L."/>
            <person name="Ettema T.J."/>
        </authorList>
    </citation>
    <scope>NUCLEOTIDE SEQUENCE</scope>
</reference>
<evidence type="ECO:0000313" key="18">
    <source>
        <dbReference type="EMBL" id="KKL51468.1"/>
    </source>
</evidence>
<dbReference type="GO" id="GO:0046872">
    <property type="term" value="F:metal ion binding"/>
    <property type="evidence" value="ECO:0007669"/>
    <property type="project" value="UniProtKB-KW"/>
</dbReference>
<evidence type="ECO:0000256" key="5">
    <source>
        <dbReference type="ARBA" id="ARBA00012814"/>
    </source>
</evidence>
<dbReference type="Pfam" id="PF01409">
    <property type="entry name" value="tRNA-synt_2d"/>
    <property type="match status" value="1"/>
</dbReference>
<dbReference type="SUPFAM" id="SSF55681">
    <property type="entry name" value="Class II aaRS and biotin synthetases"/>
    <property type="match status" value="1"/>
</dbReference>
<dbReference type="InterPro" id="IPR022911">
    <property type="entry name" value="Phe_tRNA_ligase_alpha1_bac"/>
</dbReference>
<dbReference type="AlphaFoldDB" id="A0A0F9CQ20"/>
<dbReference type="InterPro" id="IPR002319">
    <property type="entry name" value="Phenylalanyl-tRNA_Synthase"/>
</dbReference>
<keyword evidence="13" id="KW-0648">Protein biosynthesis</keyword>
<dbReference type="PROSITE" id="PS50862">
    <property type="entry name" value="AA_TRNA_LIGASE_II"/>
    <property type="match status" value="1"/>
</dbReference>
<evidence type="ECO:0000256" key="1">
    <source>
        <dbReference type="ARBA" id="ARBA00001946"/>
    </source>
</evidence>
<comment type="cofactor">
    <cofactor evidence="1">
        <name>Mg(2+)</name>
        <dbReference type="ChEBI" id="CHEBI:18420"/>
    </cofactor>
</comment>
<dbReference type="EC" id="6.1.1.20" evidence="5"/>
<dbReference type="GO" id="GO:0006432">
    <property type="term" value="P:phenylalanyl-tRNA aminoacylation"/>
    <property type="evidence" value="ECO:0007669"/>
    <property type="project" value="InterPro"/>
</dbReference>
<comment type="subcellular location">
    <subcellularLocation>
        <location evidence="2">Cytoplasm</location>
    </subcellularLocation>
</comment>
<evidence type="ECO:0000256" key="14">
    <source>
        <dbReference type="ARBA" id="ARBA00023146"/>
    </source>
</evidence>
<dbReference type="Gene3D" id="3.30.930.10">
    <property type="entry name" value="Bira Bifunctional Protein, Domain 2"/>
    <property type="match status" value="1"/>
</dbReference>
<keyword evidence="11" id="KW-0067">ATP-binding</keyword>
<evidence type="ECO:0000256" key="15">
    <source>
        <dbReference type="ARBA" id="ARBA00030612"/>
    </source>
</evidence>
<dbReference type="InterPro" id="IPR004188">
    <property type="entry name" value="Phe-tRNA_ligase_II_N"/>
</dbReference>
<proteinExistence type="inferred from homology"/>
<dbReference type="SUPFAM" id="SSF46589">
    <property type="entry name" value="tRNA-binding arm"/>
    <property type="match status" value="1"/>
</dbReference>
<protein>
    <recommendedName>
        <fullName evidence="6">Phenylalanine--tRNA ligase alpha subunit</fullName>
        <ecNumber evidence="5">6.1.1.20</ecNumber>
    </recommendedName>
    <alternativeName>
        <fullName evidence="15">Phenylalanyl-tRNA synthetase alpha subunit</fullName>
    </alternativeName>
</protein>
<dbReference type="NCBIfam" id="TIGR00468">
    <property type="entry name" value="pheS"/>
    <property type="match status" value="1"/>
</dbReference>
<dbReference type="GO" id="GO:0005737">
    <property type="term" value="C:cytoplasm"/>
    <property type="evidence" value="ECO:0007669"/>
    <property type="project" value="UniProtKB-SubCell"/>
</dbReference>
<comment type="catalytic activity">
    <reaction evidence="16">
        <text>tRNA(Phe) + L-phenylalanine + ATP = L-phenylalanyl-tRNA(Phe) + AMP + diphosphate + H(+)</text>
        <dbReference type="Rhea" id="RHEA:19413"/>
        <dbReference type="Rhea" id="RHEA-COMP:9668"/>
        <dbReference type="Rhea" id="RHEA-COMP:9699"/>
        <dbReference type="ChEBI" id="CHEBI:15378"/>
        <dbReference type="ChEBI" id="CHEBI:30616"/>
        <dbReference type="ChEBI" id="CHEBI:33019"/>
        <dbReference type="ChEBI" id="CHEBI:58095"/>
        <dbReference type="ChEBI" id="CHEBI:78442"/>
        <dbReference type="ChEBI" id="CHEBI:78531"/>
        <dbReference type="ChEBI" id="CHEBI:456215"/>
        <dbReference type="EC" id="6.1.1.20"/>
    </reaction>
</comment>
<dbReference type="HAMAP" id="MF_00281">
    <property type="entry name" value="Phe_tRNA_synth_alpha1"/>
    <property type="match status" value="1"/>
</dbReference>
<dbReference type="GO" id="GO:0005524">
    <property type="term" value="F:ATP binding"/>
    <property type="evidence" value="ECO:0007669"/>
    <property type="project" value="UniProtKB-KW"/>
</dbReference>
<keyword evidence="7" id="KW-0963">Cytoplasm</keyword>
<dbReference type="GO" id="GO:0000049">
    <property type="term" value="F:tRNA binding"/>
    <property type="evidence" value="ECO:0007669"/>
    <property type="project" value="InterPro"/>
</dbReference>
<evidence type="ECO:0000256" key="12">
    <source>
        <dbReference type="ARBA" id="ARBA00022842"/>
    </source>
</evidence>
<dbReference type="PANTHER" id="PTHR11538">
    <property type="entry name" value="PHENYLALANYL-TRNA SYNTHETASE"/>
    <property type="match status" value="1"/>
</dbReference>
<organism evidence="18">
    <name type="scientific">marine sediment metagenome</name>
    <dbReference type="NCBI Taxonomy" id="412755"/>
    <lineage>
        <taxon>unclassified sequences</taxon>
        <taxon>metagenomes</taxon>
        <taxon>ecological metagenomes</taxon>
    </lineage>
</organism>
<dbReference type="GO" id="GO:0004826">
    <property type="term" value="F:phenylalanine-tRNA ligase activity"/>
    <property type="evidence" value="ECO:0007669"/>
    <property type="project" value="UniProtKB-EC"/>
</dbReference>
<evidence type="ECO:0000256" key="13">
    <source>
        <dbReference type="ARBA" id="ARBA00022917"/>
    </source>
</evidence>
<evidence type="ECO:0000259" key="17">
    <source>
        <dbReference type="PROSITE" id="PS50862"/>
    </source>
</evidence>
<keyword evidence="9" id="KW-0479">Metal-binding</keyword>
<evidence type="ECO:0000256" key="10">
    <source>
        <dbReference type="ARBA" id="ARBA00022741"/>
    </source>
</evidence>
<evidence type="ECO:0000256" key="9">
    <source>
        <dbReference type="ARBA" id="ARBA00022723"/>
    </source>
</evidence>
<dbReference type="PANTHER" id="PTHR11538:SF41">
    <property type="entry name" value="PHENYLALANINE--TRNA LIGASE, MITOCHONDRIAL"/>
    <property type="match status" value="1"/>
</dbReference>
<keyword evidence="8" id="KW-0436">Ligase</keyword>
<gene>
    <name evidence="18" type="ORF">LCGC14_2295200</name>
</gene>
<evidence type="ECO:0000256" key="4">
    <source>
        <dbReference type="ARBA" id="ARBA00011209"/>
    </source>
</evidence>
<keyword evidence="12" id="KW-0460">Magnesium</keyword>
<evidence type="ECO:0000256" key="8">
    <source>
        <dbReference type="ARBA" id="ARBA00022598"/>
    </source>
</evidence>
<dbReference type="InterPro" id="IPR010978">
    <property type="entry name" value="tRNA-bd_arm"/>
</dbReference>
<evidence type="ECO:0000256" key="2">
    <source>
        <dbReference type="ARBA" id="ARBA00004496"/>
    </source>
</evidence>
<dbReference type="CDD" id="cd00496">
    <property type="entry name" value="PheRS_alpha_core"/>
    <property type="match status" value="1"/>
</dbReference>
<dbReference type="InterPro" id="IPR004529">
    <property type="entry name" value="Phe-tRNA-synth_IIc_asu"/>
</dbReference>
<keyword evidence="14" id="KW-0030">Aminoacyl-tRNA synthetase</keyword>
<comment type="subunit">
    <text evidence="4">Tetramer of two alpha and two beta subunits.</text>
</comment>
<name>A0A0F9CQ20_9ZZZZ</name>
<keyword evidence="10" id="KW-0547">Nucleotide-binding</keyword>
<sequence length="346" mass="38493">TSANLPDRMTSLEQLGRDAPARIEGAKTIAELDEVETTTVGRRSPIAEARKGLGAIADPAERGAAGKAINDIKVMAEGTLEARRKALRDEELRQAIEAETLDVTLPGKDNQVGNLHPVNQILARITGIFTSMGFGVEEGPEVETDFYNFEALNIPKNHPAREMQDTFYISEDVVLRTHTSPVQIRAMKKLKPPFRIIAPGKVYRHDADISHTPMFHQVEGLMVGEDITFGHLKGILETFIHMYFGPDIPVRFRPSYFPFTEPSAEVDMGCIFCKGSGCRVCKSTGWIEILGSGMVHPRVFGYVDIDPERYTGFAFGMGVERIAMLTYGIDDIRVLFENDIRFLAQF</sequence>
<comment type="caution">
    <text evidence="18">The sequence shown here is derived from an EMBL/GenBank/DDBJ whole genome shotgun (WGS) entry which is preliminary data.</text>
</comment>
<dbReference type="FunFam" id="3.30.930.10:FF:000003">
    <property type="entry name" value="Phenylalanine--tRNA ligase alpha subunit"/>
    <property type="match status" value="1"/>
</dbReference>
<feature type="non-terminal residue" evidence="18">
    <location>
        <position position="1"/>
    </location>
</feature>
<dbReference type="EMBL" id="LAZR01032240">
    <property type="protein sequence ID" value="KKL51468.1"/>
    <property type="molecule type" value="Genomic_DNA"/>
</dbReference>
<evidence type="ECO:0000256" key="6">
    <source>
        <dbReference type="ARBA" id="ARBA00015409"/>
    </source>
</evidence>